<dbReference type="AlphaFoldDB" id="A0A8H2XK25"/>
<reference evidence="2" key="1">
    <citation type="submission" date="2021-01" db="EMBL/GenBank/DDBJ databases">
        <authorList>
            <person name="Kaushik A."/>
        </authorList>
    </citation>
    <scope>NUCLEOTIDE SEQUENCE</scope>
    <source>
        <strain evidence="2">AG3-T5</strain>
    </source>
</reference>
<dbReference type="Proteomes" id="UP000663841">
    <property type="component" value="Unassembled WGS sequence"/>
</dbReference>
<feature type="signal peptide" evidence="1">
    <location>
        <begin position="1"/>
        <end position="22"/>
    </location>
</feature>
<evidence type="ECO:0000313" key="3">
    <source>
        <dbReference type="Proteomes" id="UP000663841"/>
    </source>
</evidence>
<dbReference type="EMBL" id="CAJMWW010000081">
    <property type="protein sequence ID" value="CAE6427229.1"/>
    <property type="molecule type" value="Genomic_DNA"/>
</dbReference>
<feature type="chain" id="PRO_5034377631" description="Pectinesterase inhibitor domain-containing protein" evidence="1">
    <location>
        <begin position="23"/>
        <end position="197"/>
    </location>
</feature>
<evidence type="ECO:0000256" key="1">
    <source>
        <dbReference type="SAM" id="SignalP"/>
    </source>
</evidence>
<evidence type="ECO:0008006" key="4">
    <source>
        <dbReference type="Google" id="ProtNLM"/>
    </source>
</evidence>
<protein>
    <recommendedName>
        <fullName evidence="4">Pectinesterase inhibitor domain-containing protein</fullName>
    </recommendedName>
</protein>
<organism evidence="2 3">
    <name type="scientific">Rhizoctonia solani</name>
    <dbReference type="NCBI Taxonomy" id="456999"/>
    <lineage>
        <taxon>Eukaryota</taxon>
        <taxon>Fungi</taxon>
        <taxon>Dikarya</taxon>
        <taxon>Basidiomycota</taxon>
        <taxon>Agaricomycotina</taxon>
        <taxon>Agaricomycetes</taxon>
        <taxon>Cantharellales</taxon>
        <taxon>Ceratobasidiaceae</taxon>
        <taxon>Rhizoctonia</taxon>
    </lineage>
</organism>
<accession>A0A8H2XK25</accession>
<proteinExistence type="predicted"/>
<sequence>MKFTHLVSFFVTVASASVLVAATPVITLSRSDITGRCSGCNSGEQALLLVKGLEAEVHETLASLDNYRATASNPADLFTHLTSKVDQCNSAMVAVEVSSVDVDPKSAIQAQVADITANMILDISDKCSKFRDVNIKDFDYAALSYKLDMALKELCVALDGSMKGSLDLISSICLPKSMLLWAANMKKCLAILATNLL</sequence>
<comment type="caution">
    <text evidence="2">The sequence shown here is derived from an EMBL/GenBank/DDBJ whole genome shotgun (WGS) entry which is preliminary data.</text>
</comment>
<dbReference type="OrthoDB" id="1470350at2759"/>
<evidence type="ECO:0000313" key="2">
    <source>
        <dbReference type="EMBL" id="CAE6427229.1"/>
    </source>
</evidence>
<keyword evidence="1" id="KW-0732">Signal</keyword>
<gene>
    <name evidence="2" type="ORF">RDB_LOCUS57970</name>
</gene>
<name>A0A8H2XK25_9AGAM</name>